<dbReference type="OrthoDB" id="3964962at2"/>
<dbReference type="Proteomes" id="UP000272400">
    <property type="component" value="Unassembled WGS sequence"/>
</dbReference>
<accession>A0A3N1D1J6</accession>
<sequence length="1166" mass="128184">MIDAIEHRFVEVLAMWRTAEGRSRWEQASGLLIDGRHVLTSQHAIPAGTLRITVRHLLPDGTKQTWSATTRLTGDPGHADLALLALDEDAGPLPPVGFARISGGGDRAATLDDCHAVGFPAFMERGKGTQRVRYQAHVSGRIPVFQIPGPGLRTLRTTHTPDQERLPASGSTLAGTPWSGMSGAAVIAGGHVVGVVSEHAPRQGASDLTIVPITLIDNLPDAAAWWDVLGTSADALPMLPAAAKAHETAHVGRPLGEWKPVRDLQVSPAIRTADAPADALPYYVPREHDRELRERLGQAKFEPVFVVLLGLPYVGKSRAAYEAVTECFPDWRLFRPLHPDELVAALRDRRIGPRTVIWLDDAAKHIFHGEAGGRAAALLRSFLYELDATHPRSVAVVATMWTREWDRLRDRDISPATSALLSPDLAIDVQKDFSSADFVAVRQAAEHDSRIRQAIEAEGESGELALHLAGGIVQVEQFRTAGPVPKAIIRAVLDAGQVGVKSPLDTEFLRRAVPGYLTARELLGWQDAFEAYIARILRPSDIPGALQPVPVREPTDGPPLFHPADYLVYHYEDHRDAPISPELWDVLREWATENSDRDRIALDAGLRGYRRLSTLFWSTAADGSPRPVSKYAREKIDQMARFPPAYFAEDVPNLRHPWPAPADDDWVFPIAYNAAMTAFAMISVFSPTAAVWLFLVAGVLYLAIRYVFLSNPWTQAGLLRRSSALWELSYRWAERGGAVAERKAVEAARAAVHGSKPRRAPGAEEDPVDFADVPHRLRLACLEESLGGHERAVALFPPEEPVADLCLDSRPSDLPVDLAWRRGSPPDVLLRAGRPAAALDWLRRASSAQWDPKVQIAIMELLCRLERIEELVGCVEEFPPPDHRVTADVVSRLIAHGEHAKAVQWLCPREDRWFGASVPARTAIMSLVAHLEEIGETASAAELLRAHLPEPSHYRRTSAPDGSYRLRLALLLAGAGATEEAARLYSPPADADGSTVVDVVSEHLIYLARLGDRVGMSELFDRTCAELDEDSALDVLLEDLTVAFVGARAIIDRATASKIIDGWPTRWRIDVLERVGEYGKARMIIERSMDLLSFSTRELFRGELIRVTYLSGARHEAGLIYAFGSEPGGLPTIPWHPTSTAPDLSADLPEQASYVLQGYVESDWIR</sequence>
<reference evidence="2 3" key="1">
    <citation type="submission" date="2018-11" db="EMBL/GenBank/DDBJ databases">
        <title>Sequencing the genomes of 1000 actinobacteria strains.</title>
        <authorList>
            <person name="Klenk H.-P."/>
        </authorList>
    </citation>
    <scope>NUCLEOTIDE SEQUENCE [LARGE SCALE GENOMIC DNA]</scope>
    <source>
        <strain evidence="2 3">DSM 44254</strain>
    </source>
</reference>
<evidence type="ECO:0000313" key="3">
    <source>
        <dbReference type="Proteomes" id="UP000272400"/>
    </source>
</evidence>
<dbReference type="SUPFAM" id="SSF50494">
    <property type="entry name" value="Trypsin-like serine proteases"/>
    <property type="match status" value="1"/>
</dbReference>
<dbReference type="EMBL" id="RJKE01000001">
    <property type="protein sequence ID" value="ROO87360.1"/>
    <property type="molecule type" value="Genomic_DNA"/>
</dbReference>
<keyword evidence="1" id="KW-1133">Transmembrane helix</keyword>
<evidence type="ECO:0000256" key="1">
    <source>
        <dbReference type="SAM" id="Phobius"/>
    </source>
</evidence>
<feature type="transmembrane region" description="Helical" evidence="1">
    <location>
        <begin position="678"/>
        <end position="704"/>
    </location>
</feature>
<keyword evidence="1" id="KW-0812">Transmembrane</keyword>
<organism evidence="2 3">
    <name type="scientific">Actinocorallia herbida</name>
    <dbReference type="NCBI Taxonomy" id="58109"/>
    <lineage>
        <taxon>Bacteria</taxon>
        <taxon>Bacillati</taxon>
        <taxon>Actinomycetota</taxon>
        <taxon>Actinomycetes</taxon>
        <taxon>Streptosporangiales</taxon>
        <taxon>Thermomonosporaceae</taxon>
        <taxon>Actinocorallia</taxon>
    </lineage>
</organism>
<comment type="caution">
    <text evidence="2">The sequence shown here is derived from an EMBL/GenBank/DDBJ whole genome shotgun (WGS) entry which is preliminary data.</text>
</comment>
<keyword evidence="1" id="KW-0472">Membrane</keyword>
<dbReference type="AlphaFoldDB" id="A0A3N1D1J6"/>
<keyword evidence="3" id="KW-1185">Reference proteome</keyword>
<dbReference type="RefSeq" id="WP_148086078.1">
    <property type="nucleotide sequence ID" value="NZ_RJKE01000001.1"/>
</dbReference>
<evidence type="ECO:0000313" key="2">
    <source>
        <dbReference type="EMBL" id="ROO87360.1"/>
    </source>
</evidence>
<gene>
    <name evidence="2" type="ORF">EDD29_4961</name>
</gene>
<dbReference type="InterPro" id="IPR009003">
    <property type="entry name" value="Peptidase_S1_PA"/>
</dbReference>
<proteinExistence type="predicted"/>
<dbReference type="Pfam" id="PF13365">
    <property type="entry name" value="Trypsin_2"/>
    <property type="match status" value="1"/>
</dbReference>
<name>A0A3N1D1J6_9ACTN</name>
<dbReference type="Gene3D" id="2.40.10.120">
    <property type="match status" value="1"/>
</dbReference>
<protein>
    <submittedName>
        <fullName evidence="2">Trypsin-like peptidase</fullName>
    </submittedName>
</protein>